<keyword evidence="2" id="KW-0472">Membrane</keyword>
<evidence type="ECO:0000256" key="2">
    <source>
        <dbReference type="SAM" id="Phobius"/>
    </source>
</evidence>
<dbReference type="Gene3D" id="3.50.30.30">
    <property type="match status" value="1"/>
</dbReference>
<evidence type="ECO:0000313" key="4">
    <source>
        <dbReference type="EMBL" id="KAK8068352.1"/>
    </source>
</evidence>
<reference evidence="4 5" key="1">
    <citation type="submission" date="2023-01" db="EMBL/GenBank/DDBJ databases">
        <title>Analysis of 21 Apiospora genomes using comparative genomics revels a genus with tremendous synthesis potential of carbohydrate active enzymes and secondary metabolites.</title>
        <authorList>
            <person name="Sorensen T."/>
        </authorList>
    </citation>
    <scope>NUCLEOTIDE SEQUENCE [LARGE SCALE GENOMIC DNA]</scope>
    <source>
        <strain evidence="4 5">CBS 83171</strain>
    </source>
</reference>
<feature type="region of interest" description="Disordered" evidence="1">
    <location>
        <begin position="292"/>
        <end position="343"/>
    </location>
</feature>
<keyword evidence="3" id="KW-0732">Signal</keyword>
<keyword evidence="2" id="KW-0812">Transmembrane</keyword>
<proteinExistence type="predicted"/>
<feature type="compositionally biased region" description="Basic and acidic residues" evidence="1">
    <location>
        <begin position="485"/>
        <end position="496"/>
    </location>
</feature>
<sequence length="801" mass="86774">MRPPRIVILALFFAACLFLLCRAITSTLAPAAPTIVTTPAAPEKSRFKSLFSLSAPFALFLPNAVITIAADNTTSFAARPAGFGPQLPNKGLNGQLWIGSGFTEETLQDDVGEGELGCSDVPGWNDLSTNVVLKTPFIKEGQDKVGSMIKPPSSKTNRRTKRDEIPKDAVAALKQGSKSQKLPVNDGTDDYLHVGLDRSPKLQTDASGLCYSAAVAAASFEKVKWAQRRGAVALVVGDNVRGGPLIQMYAHGDTSNITIPSVFTSRTTAYLLSLMMQPGSYIEDFIDENGKPTQKVQQTEKKKARQHQAAAKVQKPRQAVANKANTAATKDAESSTTDGSAASAADNRSWFARVFSWRTAASTGGTSRPPSSGQHDWVLVEDFSDEKDKIIRDSMEKAAKGSLASGAKTTSEQKQGDGFRIGVHDWRDPDLVPDLREQDTSSHGSPKTGEKANLAGAVSKQDAKKPKKHNGPQGGSITPGSGEYATKEEPSTKSKSGETQQNTSKGGFFWRLFGGHTGAHRVELPPSPTNTPIVKVAPPTQTAIHPPPGDHEGLWIVITPTNGASPLLDTLLVLVISPLITLTVVYALLILRARIRRRRWRAPNIHPKSITQNPYYPFAAISHDALAAKPTWSIKVTASVTDHYWRCWRPSTGQLGIAVTRLVAISRETERVEEVYGARFTDSEFRTPWLTTRRRTCPICKGDVVRSLARGSPSSPRYEPYRDDSDDDFSLQASSSSSSNASSHLPIRNDDADIERGILSPAPRGSRDSARPDGWLGMLSHSFRSISSRPRSAGPSEDRNR</sequence>
<protein>
    <recommendedName>
        <fullName evidence="6">PA domain-containing protein</fullName>
    </recommendedName>
</protein>
<evidence type="ECO:0000256" key="1">
    <source>
        <dbReference type="SAM" id="MobiDB-lite"/>
    </source>
</evidence>
<feature type="transmembrane region" description="Helical" evidence="2">
    <location>
        <begin position="571"/>
        <end position="591"/>
    </location>
</feature>
<dbReference type="Proteomes" id="UP001446871">
    <property type="component" value="Unassembled WGS sequence"/>
</dbReference>
<evidence type="ECO:0000256" key="3">
    <source>
        <dbReference type="SAM" id="SignalP"/>
    </source>
</evidence>
<dbReference type="PROSITE" id="PS51257">
    <property type="entry name" value="PROKAR_LIPOPROTEIN"/>
    <property type="match status" value="1"/>
</dbReference>
<feature type="compositionally biased region" description="Low complexity" evidence="1">
    <location>
        <begin position="730"/>
        <end position="743"/>
    </location>
</feature>
<feature type="region of interest" description="Disordered" evidence="1">
    <location>
        <begin position="397"/>
        <end position="510"/>
    </location>
</feature>
<feature type="compositionally biased region" description="Basic and acidic residues" evidence="1">
    <location>
        <begin position="414"/>
        <end position="440"/>
    </location>
</feature>
<comment type="caution">
    <text evidence="4">The sequence shown here is derived from an EMBL/GenBank/DDBJ whole genome shotgun (WGS) entry which is preliminary data.</text>
</comment>
<feature type="compositionally biased region" description="Basic and acidic residues" evidence="1">
    <location>
        <begin position="747"/>
        <end position="756"/>
    </location>
</feature>
<keyword evidence="2" id="KW-1133">Transmembrane helix</keyword>
<organism evidence="4 5">
    <name type="scientific">Apiospora saccharicola</name>
    <dbReference type="NCBI Taxonomy" id="335842"/>
    <lineage>
        <taxon>Eukaryota</taxon>
        <taxon>Fungi</taxon>
        <taxon>Dikarya</taxon>
        <taxon>Ascomycota</taxon>
        <taxon>Pezizomycotina</taxon>
        <taxon>Sordariomycetes</taxon>
        <taxon>Xylariomycetidae</taxon>
        <taxon>Amphisphaeriales</taxon>
        <taxon>Apiosporaceae</taxon>
        <taxon>Apiospora</taxon>
    </lineage>
</organism>
<feature type="chain" id="PRO_5046853127" description="PA domain-containing protein" evidence="3">
    <location>
        <begin position="24"/>
        <end position="801"/>
    </location>
</feature>
<name>A0ABR1VAW7_9PEZI</name>
<dbReference type="EMBL" id="JAQQWM010000004">
    <property type="protein sequence ID" value="KAK8068352.1"/>
    <property type="molecule type" value="Genomic_DNA"/>
</dbReference>
<accession>A0ABR1VAW7</accession>
<keyword evidence="5" id="KW-1185">Reference proteome</keyword>
<feature type="compositionally biased region" description="Low complexity" evidence="1">
    <location>
        <begin position="307"/>
        <end position="343"/>
    </location>
</feature>
<feature type="region of interest" description="Disordered" evidence="1">
    <location>
        <begin position="708"/>
        <end position="801"/>
    </location>
</feature>
<evidence type="ECO:0008006" key="6">
    <source>
        <dbReference type="Google" id="ProtNLM"/>
    </source>
</evidence>
<evidence type="ECO:0000313" key="5">
    <source>
        <dbReference type="Proteomes" id="UP001446871"/>
    </source>
</evidence>
<gene>
    <name evidence="4" type="ORF">PG996_007464</name>
</gene>
<feature type="region of interest" description="Disordered" evidence="1">
    <location>
        <begin position="144"/>
        <end position="165"/>
    </location>
</feature>
<feature type="signal peptide" evidence="3">
    <location>
        <begin position="1"/>
        <end position="23"/>
    </location>
</feature>